<dbReference type="OrthoDB" id="498632at2759"/>
<feature type="region of interest" description="Disordered" evidence="2">
    <location>
        <begin position="61"/>
        <end position="94"/>
    </location>
</feature>
<evidence type="ECO:0000256" key="2">
    <source>
        <dbReference type="SAM" id="MobiDB-lite"/>
    </source>
</evidence>
<dbReference type="GO" id="GO:0016757">
    <property type="term" value="F:glycosyltransferase activity"/>
    <property type="evidence" value="ECO:0007669"/>
    <property type="project" value="UniProtKB-KW"/>
</dbReference>
<feature type="compositionally biased region" description="Basic and acidic residues" evidence="2">
    <location>
        <begin position="66"/>
        <end position="75"/>
    </location>
</feature>
<evidence type="ECO:0000313" key="6">
    <source>
        <dbReference type="EMBL" id="QDZ17635.1"/>
    </source>
</evidence>
<name>A0A5B8MDD7_9CHLO</name>
<organism evidence="6 7">
    <name type="scientific">Chloropicon primus</name>
    <dbReference type="NCBI Taxonomy" id="1764295"/>
    <lineage>
        <taxon>Eukaryota</taxon>
        <taxon>Viridiplantae</taxon>
        <taxon>Chlorophyta</taxon>
        <taxon>Chloropicophyceae</taxon>
        <taxon>Chloropicales</taxon>
        <taxon>Chloropicaceae</taxon>
        <taxon>Chloropicon</taxon>
    </lineage>
</organism>
<dbReference type="Proteomes" id="UP000316726">
    <property type="component" value="Chromosome 1"/>
</dbReference>
<dbReference type="AlphaFoldDB" id="A0A5B8MDD7"/>
<dbReference type="Gene3D" id="3.40.50.2000">
    <property type="entry name" value="Glycogen Phosphorylase B"/>
    <property type="match status" value="2"/>
</dbReference>
<dbReference type="InterPro" id="IPR028098">
    <property type="entry name" value="Glyco_trans_4-like_N"/>
</dbReference>
<feature type="compositionally biased region" description="Low complexity" evidence="2">
    <location>
        <begin position="16"/>
        <end position="35"/>
    </location>
</feature>
<keyword evidence="3" id="KW-1133">Transmembrane helix</keyword>
<gene>
    <name evidence="6" type="ORF">A3770_01p01530</name>
</gene>
<feature type="domain" description="Glycosyl transferase family 1" evidence="4">
    <location>
        <begin position="471"/>
        <end position="628"/>
    </location>
</feature>
<evidence type="ECO:0000313" key="7">
    <source>
        <dbReference type="Proteomes" id="UP000316726"/>
    </source>
</evidence>
<dbReference type="PANTHER" id="PTHR45947">
    <property type="entry name" value="SULFOQUINOVOSYL TRANSFERASE SQD2"/>
    <property type="match status" value="1"/>
</dbReference>
<evidence type="ECO:0000259" key="5">
    <source>
        <dbReference type="Pfam" id="PF13439"/>
    </source>
</evidence>
<dbReference type="InterPro" id="IPR001296">
    <property type="entry name" value="Glyco_trans_1"/>
</dbReference>
<protein>
    <submittedName>
        <fullName evidence="6">Sulfolipid synthase</fullName>
    </submittedName>
</protein>
<sequence>MAREGGAASSDASCYVGQSRRSLSESSLQVEEGSGQATGGSPRSRGSNFDLASLNSRFRGSQEFLAARDPEEGRRLLGGGGGRRPQQQRGGGYLSFLWRPSQKKPVKRRGSGILTRNRSHMLNIRNLSPDGSSKGDLSSLWQDLHEKERKMSSEWRAGKANKLVLLLALVALAWTLIVLLASPVPAVSSVPQHIVDINIKINEHIESAMHEDLELSSRVTPIQLPWSNVTSPGVNSFADLIKADRICPFAHEASVRSTDFEKQFGAHEFEHVFHQYDNKTRRIALFTGAYSNIRDGVSLTLNKMVAFLESNGHQFEIFAPTNDRPALHAVGKVLSVPSIPVPGRPEYRLSLLLSPYLQKELSSFDPDVVHIATPDVVGFQALLWAKFHNVPTACSYHTRFNSYLKYYHVGALEPASWLIWREFYGNCDHVYVPSKEIKAELEAHGINKDVRIWARGVDADVFSPEFRCPVWRNNIGVQDKEVVVLLVCRMVWEKNLELFAKTVEELQSRGLKFKSVVVGEGPVREELQKRLPQTAFLGGLKGEDLSTAYANADVFFFPSTTETFGSTTLEAMASGLPVVVANSSGSNSIVQHNVNGFIADPKDVGSFVDYTAQLIRDSELRERMGAAGASIATKDFQYSKIFGTLMEYYTDLIMGDRISGALGDTPSGSFG</sequence>
<dbReference type="SUPFAM" id="SSF53756">
    <property type="entry name" value="UDP-Glycosyltransferase/glycogen phosphorylase"/>
    <property type="match status" value="1"/>
</dbReference>
<feature type="compositionally biased region" description="Gly residues" evidence="2">
    <location>
        <begin position="76"/>
        <end position="93"/>
    </location>
</feature>
<dbReference type="Pfam" id="PF13439">
    <property type="entry name" value="Glyco_transf_4"/>
    <property type="match status" value="1"/>
</dbReference>
<evidence type="ECO:0000259" key="4">
    <source>
        <dbReference type="Pfam" id="PF00534"/>
    </source>
</evidence>
<keyword evidence="1" id="KW-0328">Glycosyltransferase</keyword>
<dbReference type="Pfam" id="PF00534">
    <property type="entry name" value="Glycos_transf_1"/>
    <property type="match status" value="1"/>
</dbReference>
<dbReference type="PANTHER" id="PTHR45947:SF3">
    <property type="entry name" value="SULFOQUINOVOSYL TRANSFERASE SQD2"/>
    <property type="match status" value="1"/>
</dbReference>
<evidence type="ECO:0000256" key="3">
    <source>
        <dbReference type="SAM" id="Phobius"/>
    </source>
</evidence>
<accession>A0A5B8MDD7</accession>
<feature type="transmembrane region" description="Helical" evidence="3">
    <location>
        <begin position="163"/>
        <end position="184"/>
    </location>
</feature>
<keyword evidence="3" id="KW-0812">Transmembrane</keyword>
<dbReference type="InterPro" id="IPR050194">
    <property type="entry name" value="Glycosyltransferase_grp1"/>
</dbReference>
<feature type="domain" description="Glycosyltransferase subfamily 4-like N-terminal" evidence="5">
    <location>
        <begin position="296"/>
        <end position="460"/>
    </location>
</feature>
<keyword evidence="1" id="KW-0808">Transferase</keyword>
<dbReference type="STRING" id="1764295.A0A5B8MDD7"/>
<proteinExistence type="predicted"/>
<feature type="region of interest" description="Disordered" evidence="2">
    <location>
        <begin position="1"/>
        <end position="49"/>
    </location>
</feature>
<dbReference type="CDD" id="cd03814">
    <property type="entry name" value="GT4-like"/>
    <property type="match status" value="1"/>
</dbReference>
<keyword evidence="7" id="KW-1185">Reference proteome</keyword>
<keyword evidence="3" id="KW-0472">Membrane</keyword>
<dbReference type="EMBL" id="CP031034">
    <property type="protein sequence ID" value="QDZ17635.1"/>
    <property type="molecule type" value="Genomic_DNA"/>
</dbReference>
<reference evidence="6 7" key="1">
    <citation type="submission" date="2018-07" db="EMBL/GenBank/DDBJ databases">
        <title>The complete nuclear genome of the prasinophyte Chloropicon primus (CCMP1205).</title>
        <authorList>
            <person name="Pombert J.-F."/>
            <person name="Otis C."/>
            <person name="Turmel M."/>
            <person name="Lemieux C."/>
        </authorList>
    </citation>
    <scope>NUCLEOTIDE SEQUENCE [LARGE SCALE GENOMIC DNA]</scope>
    <source>
        <strain evidence="6 7">CCMP1205</strain>
    </source>
</reference>
<evidence type="ECO:0000256" key="1">
    <source>
        <dbReference type="ARBA" id="ARBA00022676"/>
    </source>
</evidence>